<evidence type="ECO:0000256" key="1">
    <source>
        <dbReference type="SAM" id="Phobius"/>
    </source>
</evidence>
<feature type="transmembrane region" description="Helical" evidence="1">
    <location>
        <begin position="21"/>
        <end position="42"/>
    </location>
</feature>
<dbReference type="AlphaFoldDB" id="D0CCC2"/>
<keyword evidence="1" id="KW-0812">Transmembrane</keyword>
<gene>
    <name evidence="2" type="ORF">HMPREF0010_02402</name>
</gene>
<dbReference type="BioCyc" id="ABAU575584-HMP:GM69-2437-MONOMER"/>
<proteinExistence type="predicted"/>
<protein>
    <submittedName>
        <fullName evidence="2">Uncharacterized protein</fullName>
    </submittedName>
</protein>
<evidence type="ECO:0000313" key="2">
    <source>
        <dbReference type="EMBL" id="EEX03360.1"/>
    </source>
</evidence>
<accession>D0CCC2</accession>
<sequence>MPTHFSKLNARKRKPRQTTGLQTLNLSTLSAFFLIEHVGFIFPNMYAKDLLNNSEHVNLLEFGGRGGSRTHTPFKANGFQDRIH</sequence>
<reference evidence="3" key="1">
    <citation type="journal article" date="2012" name="PLoS ONE">
        <title>The success of Acinetobacter species; genetic, metabolic and virulence attributes.</title>
        <authorList>
            <person name="Peleg A.Y."/>
            <person name="de Breij A."/>
            <person name="Adams M.D."/>
            <person name="Cerqueira G.M."/>
            <person name="Mocali S."/>
            <person name="Galardini M."/>
            <person name="Nibbering P.H."/>
            <person name="Earl A.M."/>
            <person name="Ward D.V."/>
            <person name="Paterson D.L."/>
            <person name="Seifert H."/>
            <person name="Dijkshoorn L."/>
        </authorList>
    </citation>
    <scope>NUCLEOTIDE SEQUENCE [LARGE SCALE GENOMIC DNA]</scope>
    <source>
        <strain evidence="3">ATCC 19606 / DSM 30007 / JCM 6841 / CCUG 19606 / CIP 70.34 / NBRC 109757 / NCIMB 12457 / NCTC 12156 / 81</strain>
    </source>
</reference>
<dbReference type="Proteomes" id="UP000005740">
    <property type="component" value="Unassembled WGS sequence"/>
</dbReference>
<name>D0CCC2_ACIB2</name>
<keyword evidence="1" id="KW-0472">Membrane</keyword>
<dbReference type="EMBL" id="GG704575">
    <property type="protein sequence ID" value="EEX03360.1"/>
    <property type="molecule type" value="Genomic_DNA"/>
</dbReference>
<organism evidence="2 3">
    <name type="scientific">Acinetobacter baumannii (strain ATCC 19606 / DSM 30007 / JCM 6841 / CCUG 19606 / CIP 70.34 / NBRC 109757 / NCIMB 12457 / NCTC 12156 / 81)</name>
    <dbReference type="NCBI Taxonomy" id="575584"/>
    <lineage>
        <taxon>Bacteria</taxon>
        <taxon>Pseudomonadati</taxon>
        <taxon>Pseudomonadota</taxon>
        <taxon>Gammaproteobacteria</taxon>
        <taxon>Moraxellales</taxon>
        <taxon>Moraxellaceae</taxon>
        <taxon>Acinetobacter</taxon>
        <taxon>Acinetobacter calcoaceticus/baumannii complex</taxon>
    </lineage>
</organism>
<evidence type="ECO:0000313" key="3">
    <source>
        <dbReference type="Proteomes" id="UP000005740"/>
    </source>
</evidence>
<keyword evidence="1" id="KW-1133">Transmembrane helix</keyword>